<dbReference type="SUPFAM" id="SSF55729">
    <property type="entry name" value="Acyl-CoA N-acyltransferases (Nat)"/>
    <property type="match status" value="1"/>
</dbReference>
<organism evidence="1 2">
    <name type="scientific">Cohaesibacter marisflavi</name>
    <dbReference type="NCBI Taxonomy" id="655353"/>
    <lineage>
        <taxon>Bacteria</taxon>
        <taxon>Pseudomonadati</taxon>
        <taxon>Pseudomonadota</taxon>
        <taxon>Alphaproteobacteria</taxon>
        <taxon>Hyphomicrobiales</taxon>
        <taxon>Cohaesibacteraceae</taxon>
    </lineage>
</organism>
<evidence type="ECO:0000313" key="1">
    <source>
        <dbReference type="EMBL" id="SFO30172.1"/>
    </source>
</evidence>
<dbReference type="EMBL" id="FOVR01000004">
    <property type="protein sequence ID" value="SFO30172.1"/>
    <property type="molecule type" value="Genomic_DNA"/>
</dbReference>
<reference evidence="1 2" key="1">
    <citation type="submission" date="2016-10" db="EMBL/GenBank/DDBJ databases">
        <authorList>
            <person name="de Groot N.N."/>
        </authorList>
    </citation>
    <scope>NUCLEOTIDE SEQUENCE [LARGE SCALE GENOMIC DNA]</scope>
    <source>
        <strain evidence="1 2">CGMCC 1.9157</strain>
    </source>
</reference>
<keyword evidence="2" id="KW-1185">Reference proteome</keyword>
<accession>A0A1I5G2H7</accession>
<dbReference type="InterPro" id="IPR016181">
    <property type="entry name" value="Acyl_CoA_acyltransferase"/>
</dbReference>
<dbReference type="Pfam" id="PF04339">
    <property type="entry name" value="FemAB_like"/>
    <property type="match status" value="1"/>
</dbReference>
<dbReference type="AlphaFoldDB" id="A0A1I5G2H7"/>
<proteinExistence type="predicted"/>
<dbReference type="RefSeq" id="WP_090071909.1">
    <property type="nucleotide sequence ID" value="NZ_FOVR01000004.1"/>
</dbReference>
<dbReference type="PANTHER" id="PTHR47017">
    <property type="entry name" value="ACYL-COA"/>
    <property type="match status" value="1"/>
</dbReference>
<dbReference type="STRING" id="655353.SAMN04488056_104324"/>
<name>A0A1I5G2H7_9HYPH</name>
<dbReference type="OrthoDB" id="9776898at2"/>
<sequence>MAETMSETSDYQLHVVHSMREIGEAAWTACLEDTLSPRKLNPFLSFAFLDALERAGCACEETGWMPHHLVLRDGEGSVLAALPLYLKSHSQGEYVFDHGWADALERAGGQYYPKLQSAIPFTPVNAPKMLTRKGVNEAVAAAAMASGMKQLCERYPISSAHLTFLPEAQKDEFEAQGFLVRRDQQFHWINEDYESFDDFLAQLSSRKRKNIRKERKTAHSHGLTISPKHGDAISEEDWDAFFDFYMDTGSRKWGRPYLNREFFSMIAETMADKILLVLAYDGDVAVAGALNFIGGDTLYGRYWGTIGDYPCLHFELCYHQAIEWAIAHNLMCVEAGAQGEHKIARGYVPQTTWSAHWIDHPAFREAIEDYLNRERRAAEAEQEFLTTLTPFKKGDG</sequence>
<dbReference type="PANTHER" id="PTHR47017:SF1">
    <property type="entry name" value="ACYL-COA"/>
    <property type="match status" value="1"/>
</dbReference>
<evidence type="ECO:0000313" key="2">
    <source>
        <dbReference type="Proteomes" id="UP000199236"/>
    </source>
</evidence>
<dbReference type="Proteomes" id="UP000199236">
    <property type="component" value="Unassembled WGS sequence"/>
</dbReference>
<gene>
    <name evidence="1" type="ORF">SAMN04488056_104324</name>
</gene>
<dbReference type="Gene3D" id="3.40.630.30">
    <property type="match status" value="1"/>
</dbReference>
<dbReference type="InterPro" id="IPR007434">
    <property type="entry name" value="FemAB-like"/>
</dbReference>
<protein>
    <submittedName>
        <fullName evidence="1">Uncharacterized protein</fullName>
    </submittedName>
</protein>